<sequence length="89" mass="9904">MPRTLSSRDDDDAASPIPDAMMLSQSITRTGRCLCRPLDRDGGSRLRRCGLWRQGMRAAPNHARPPGARRVAQAPLHAQRRCVLPELEC</sequence>
<dbReference type="AlphaFoldDB" id="A0A4U6STT1"/>
<protein>
    <submittedName>
        <fullName evidence="1">Uncharacterized protein</fullName>
    </submittedName>
</protein>
<accession>A0A4U6STT1</accession>
<dbReference type="Gramene" id="TKV92159">
    <property type="protein sequence ID" value="TKV92159"/>
    <property type="gene ID" value="SEVIR_9G145550v2"/>
</dbReference>
<dbReference type="Proteomes" id="UP000298652">
    <property type="component" value="Chromosome 9"/>
</dbReference>
<evidence type="ECO:0000313" key="1">
    <source>
        <dbReference type="EMBL" id="TKV92159.1"/>
    </source>
</evidence>
<keyword evidence="2" id="KW-1185">Reference proteome</keyword>
<evidence type="ECO:0000313" key="2">
    <source>
        <dbReference type="Proteomes" id="UP000298652"/>
    </source>
</evidence>
<reference evidence="1" key="1">
    <citation type="submission" date="2019-03" db="EMBL/GenBank/DDBJ databases">
        <title>WGS assembly of Setaria viridis.</title>
        <authorList>
            <person name="Huang P."/>
            <person name="Jenkins J."/>
            <person name="Grimwood J."/>
            <person name="Barry K."/>
            <person name="Healey A."/>
            <person name="Mamidi S."/>
            <person name="Sreedasyam A."/>
            <person name="Shu S."/>
            <person name="Feldman M."/>
            <person name="Wu J."/>
            <person name="Yu Y."/>
            <person name="Chen C."/>
            <person name="Johnson J."/>
            <person name="Rokhsar D."/>
            <person name="Baxter I."/>
            <person name="Schmutz J."/>
            <person name="Brutnell T."/>
            <person name="Kellogg E."/>
        </authorList>
    </citation>
    <scope>NUCLEOTIDE SEQUENCE [LARGE SCALE GENOMIC DNA]</scope>
</reference>
<gene>
    <name evidence="1" type="ORF">SEVIR_9G145550v2</name>
</gene>
<organism evidence="1 2">
    <name type="scientific">Setaria viridis</name>
    <name type="common">Green bristlegrass</name>
    <name type="synonym">Setaria italica subsp. viridis</name>
    <dbReference type="NCBI Taxonomy" id="4556"/>
    <lineage>
        <taxon>Eukaryota</taxon>
        <taxon>Viridiplantae</taxon>
        <taxon>Streptophyta</taxon>
        <taxon>Embryophyta</taxon>
        <taxon>Tracheophyta</taxon>
        <taxon>Spermatophyta</taxon>
        <taxon>Magnoliopsida</taxon>
        <taxon>Liliopsida</taxon>
        <taxon>Poales</taxon>
        <taxon>Poaceae</taxon>
        <taxon>PACMAD clade</taxon>
        <taxon>Panicoideae</taxon>
        <taxon>Panicodae</taxon>
        <taxon>Paniceae</taxon>
        <taxon>Cenchrinae</taxon>
        <taxon>Setaria</taxon>
    </lineage>
</organism>
<dbReference type="EMBL" id="CM016560">
    <property type="protein sequence ID" value="TKV92159.1"/>
    <property type="molecule type" value="Genomic_DNA"/>
</dbReference>
<name>A0A4U6STT1_SETVI</name>
<proteinExistence type="predicted"/>